<feature type="domain" description="Radical SAM core" evidence="7">
    <location>
        <begin position="19"/>
        <end position="260"/>
    </location>
</feature>
<dbReference type="SFLD" id="SFLDS00029">
    <property type="entry name" value="Radical_SAM"/>
    <property type="match status" value="1"/>
</dbReference>
<keyword evidence="4" id="KW-0479">Metal-binding</keyword>
<dbReference type="Pfam" id="PF04055">
    <property type="entry name" value="Radical_SAM"/>
    <property type="match status" value="1"/>
</dbReference>
<dbReference type="SUPFAM" id="SSF102114">
    <property type="entry name" value="Radical SAM enzymes"/>
    <property type="match status" value="1"/>
</dbReference>
<protein>
    <recommendedName>
        <fullName evidence="7">Radical SAM core domain-containing protein</fullName>
    </recommendedName>
</protein>
<dbReference type="PANTHER" id="PTHR11135:SF1">
    <property type="entry name" value="PROTEIN YHCC"/>
    <property type="match status" value="1"/>
</dbReference>
<evidence type="ECO:0000313" key="9">
    <source>
        <dbReference type="Proteomes" id="UP000279029"/>
    </source>
</evidence>
<evidence type="ECO:0000256" key="2">
    <source>
        <dbReference type="ARBA" id="ARBA00022485"/>
    </source>
</evidence>
<dbReference type="Gene3D" id="3.80.30.20">
    <property type="entry name" value="tm_1862 like domain"/>
    <property type="match status" value="1"/>
</dbReference>
<keyword evidence="5" id="KW-0408">Iron</keyword>
<organism evidence="8 9">
    <name type="scientific">Petrocella atlantisensis</name>
    <dbReference type="NCBI Taxonomy" id="2173034"/>
    <lineage>
        <taxon>Bacteria</taxon>
        <taxon>Bacillati</taxon>
        <taxon>Bacillota</taxon>
        <taxon>Clostridia</taxon>
        <taxon>Lachnospirales</taxon>
        <taxon>Vallitaleaceae</taxon>
        <taxon>Petrocella</taxon>
    </lineage>
</organism>
<evidence type="ECO:0000256" key="4">
    <source>
        <dbReference type="ARBA" id="ARBA00022723"/>
    </source>
</evidence>
<evidence type="ECO:0000256" key="1">
    <source>
        <dbReference type="ARBA" id="ARBA00001966"/>
    </source>
</evidence>
<dbReference type="AlphaFoldDB" id="A0A3P7S401"/>
<dbReference type="SFLD" id="SFLDG01086">
    <property type="entry name" value="elongater_protein-like"/>
    <property type="match status" value="1"/>
</dbReference>
<dbReference type="InterPro" id="IPR005911">
    <property type="entry name" value="YhcC-like"/>
</dbReference>
<evidence type="ECO:0000259" key="7">
    <source>
        <dbReference type="PROSITE" id="PS51918"/>
    </source>
</evidence>
<dbReference type="PANTHER" id="PTHR11135">
    <property type="entry name" value="HISTONE ACETYLTRANSFERASE-RELATED"/>
    <property type="match status" value="1"/>
</dbReference>
<dbReference type="RefSeq" id="WP_125136688.1">
    <property type="nucleotide sequence ID" value="NZ_LR130778.1"/>
</dbReference>
<name>A0A3P7S401_9FIRM</name>
<dbReference type="EMBL" id="LR130778">
    <property type="protein sequence ID" value="VDN47369.1"/>
    <property type="molecule type" value="Genomic_DNA"/>
</dbReference>
<dbReference type="Pfam" id="PF16199">
    <property type="entry name" value="Radical_SAM_C"/>
    <property type="match status" value="1"/>
</dbReference>
<dbReference type="NCBIfam" id="TIGR01212">
    <property type="entry name" value="TIGR01212 family radical SAM protein"/>
    <property type="match status" value="1"/>
</dbReference>
<dbReference type="InterPro" id="IPR023404">
    <property type="entry name" value="rSAM_horseshoe"/>
</dbReference>
<dbReference type="SFLD" id="SFLDG01091">
    <property type="entry name" value="uncharacterized_CHP01210-like"/>
    <property type="match status" value="1"/>
</dbReference>
<dbReference type="PROSITE" id="PS51918">
    <property type="entry name" value="RADICAL_SAM"/>
    <property type="match status" value="1"/>
</dbReference>
<dbReference type="Proteomes" id="UP000279029">
    <property type="component" value="Chromosome"/>
</dbReference>
<keyword evidence="3" id="KW-0949">S-adenosyl-L-methionine</keyword>
<dbReference type="InterPro" id="IPR058240">
    <property type="entry name" value="rSAM_sf"/>
</dbReference>
<dbReference type="GO" id="GO:0046872">
    <property type="term" value="F:metal ion binding"/>
    <property type="evidence" value="ECO:0007669"/>
    <property type="project" value="UniProtKB-KW"/>
</dbReference>
<dbReference type="InterPro" id="IPR006638">
    <property type="entry name" value="Elp3/MiaA/NifB-like_rSAM"/>
</dbReference>
<keyword evidence="9" id="KW-1185">Reference proteome</keyword>
<dbReference type="KEGG" id="cbar:PATL70BA_1484"/>
<dbReference type="GO" id="GO:0051539">
    <property type="term" value="F:4 iron, 4 sulfur cluster binding"/>
    <property type="evidence" value="ECO:0007669"/>
    <property type="project" value="UniProtKB-KW"/>
</dbReference>
<sequence>MLWPDQKPYYSLNAYYHQLFGQKTYKIALDIGLTCPNRDGTLDDRGCIFCSGSGSGDFATPSASTLERQLEKAKNLLLKKYEGHHFIAYFQSFTNTYGPIDYIRATYRSIIQRPDIVGLSIATRPDCLSKEILDLLEELNQIKPVWVELGLQSIHEKTSSFIRRCYPLEVYDHAVQSLHAINIKVVVHLIAGLPTETDAQFLESVAYVHQSKVHGIKIQLLQILRNTDLGRLYEEKPFRVLSLDTYANLIVTAIANISPNMVIHRITGDAPKEDLIAPLWSLNKRGVLNKIHQCFKDRDLWQGKLIENNERRYEHDR</sequence>
<dbReference type="InterPro" id="IPR032432">
    <property type="entry name" value="Radical_SAM_C"/>
</dbReference>
<evidence type="ECO:0000256" key="6">
    <source>
        <dbReference type="ARBA" id="ARBA00023014"/>
    </source>
</evidence>
<evidence type="ECO:0000313" key="8">
    <source>
        <dbReference type="EMBL" id="VDN47369.1"/>
    </source>
</evidence>
<proteinExistence type="predicted"/>
<dbReference type="CDD" id="cd01335">
    <property type="entry name" value="Radical_SAM"/>
    <property type="match status" value="1"/>
</dbReference>
<evidence type="ECO:0000256" key="3">
    <source>
        <dbReference type="ARBA" id="ARBA00022691"/>
    </source>
</evidence>
<dbReference type="GO" id="GO:0003824">
    <property type="term" value="F:catalytic activity"/>
    <property type="evidence" value="ECO:0007669"/>
    <property type="project" value="InterPro"/>
</dbReference>
<dbReference type="InterPro" id="IPR039661">
    <property type="entry name" value="ELP3"/>
</dbReference>
<reference evidence="8 9" key="1">
    <citation type="submission" date="2018-09" db="EMBL/GenBank/DDBJ databases">
        <authorList>
            <person name="Postec A."/>
        </authorList>
    </citation>
    <scope>NUCLEOTIDE SEQUENCE [LARGE SCALE GENOMIC DNA]</scope>
    <source>
        <strain evidence="8">70B-A</strain>
    </source>
</reference>
<keyword evidence="6" id="KW-0411">Iron-sulfur</keyword>
<accession>A0A3P7S401</accession>
<dbReference type="InterPro" id="IPR007197">
    <property type="entry name" value="rSAM"/>
</dbReference>
<gene>
    <name evidence="8" type="ORF">PATL70BA_1484</name>
</gene>
<comment type="cofactor">
    <cofactor evidence="1">
        <name>[4Fe-4S] cluster</name>
        <dbReference type="ChEBI" id="CHEBI:49883"/>
    </cofactor>
</comment>
<evidence type="ECO:0000256" key="5">
    <source>
        <dbReference type="ARBA" id="ARBA00023004"/>
    </source>
</evidence>
<keyword evidence="2" id="KW-0004">4Fe-4S</keyword>
<dbReference type="SMART" id="SM00729">
    <property type="entry name" value="Elp3"/>
    <property type="match status" value="1"/>
</dbReference>
<dbReference type="OrthoDB" id="9801689at2"/>